<dbReference type="InterPro" id="IPR001478">
    <property type="entry name" value="PDZ"/>
</dbReference>
<comment type="subcellular location">
    <subcellularLocation>
        <location evidence="2">Cell envelope</location>
    </subcellularLocation>
</comment>
<evidence type="ECO:0000256" key="5">
    <source>
        <dbReference type="ARBA" id="ARBA00022670"/>
    </source>
</evidence>
<keyword evidence="9" id="KW-0720">Serine protease</keyword>
<evidence type="ECO:0000256" key="14">
    <source>
        <dbReference type="SAM" id="SignalP"/>
    </source>
</evidence>
<dbReference type="PROSITE" id="PS50106">
    <property type="entry name" value="PDZ"/>
    <property type="match status" value="2"/>
</dbReference>
<organism evidence="16 17">
    <name type="scientific">Dickeya chrysanthemi (strain Ech1591)</name>
    <name type="common">Dickeya zeae (strain Ech1591)</name>
    <dbReference type="NCBI Taxonomy" id="561229"/>
    <lineage>
        <taxon>Bacteria</taxon>
        <taxon>Pseudomonadati</taxon>
        <taxon>Pseudomonadota</taxon>
        <taxon>Gammaproteobacteria</taxon>
        <taxon>Enterobacterales</taxon>
        <taxon>Pectobacteriaceae</taxon>
        <taxon>Dickeya</taxon>
    </lineage>
</organism>
<dbReference type="CDD" id="cd23084">
    <property type="entry name" value="cpPDZ2_DegP-like"/>
    <property type="match status" value="1"/>
</dbReference>
<feature type="binding site" evidence="13">
    <location>
        <position position="140"/>
    </location>
    <ligand>
        <name>substrate</name>
    </ligand>
</feature>
<name>C6CMF6_DICC1</name>
<feature type="active site" description="Charge relay system" evidence="12">
    <location>
        <position position="215"/>
    </location>
</feature>
<dbReference type="InterPro" id="IPR009003">
    <property type="entry name" value="Peptidase_S1_PA"/>
</dbReference>
<keyword evidence="7" id="KW-0677">Repeat</keyword>
<dbReference type="InterPro" id="IPR036034">
    <property type="entry name" value="PDZ_sf"/>
</dbReference>
<comment type="similarity">
    <text evidence="3">Belongs to the peptidase S1C family.</text>
</comment>
<feature type="binding site" evidence="13">
    <location>
        <position position="110"/>
    </location>
    <ligand>
        <name>substrate</name>
    </ligand>
</feature>
<dbReference type="KEGG" id="dze:Dd1591_3800"/>
<dbReference type="FunFam" id="2.30.42.10:FF:000037">
    <property type="entry name" value="Periplasmic serine endoprotease DegP-like"/>
    <property type="match status" value="1"/>
</dbReference>
<sequence length="456" mass="47764" precursor="true">MKKTSLLYSALALGIGLSLSSLPSANAALPAVVEGQALPSLAPMLEKVLPAVVSVHVEGTQVQRQRIPEEFKFFFGPNTPSEKQNTRPFEGLGSGVIINAEKGYVLTNNHVVNNADKIQVQLNDGREYDAKLIGRDEQTDIALLQLSDAKNLTEVKLADSDQLRVGDFAVAVGNPFGLGQTATSGIISALGRSGLNLEGLENFIQTDASINRGNSGGALVNLRGELIGINTAILAPSGGNVGIGFAIPSNMAQNLAQQLVEFGEVKRGLLGIKGSEMTSEIAKAFKVEAQRGAFVSEVIPKSAAAKAGIKAGDVLVSLDGKPINSFAELRAKVGTTAPGKTVRIGLLRDGKQQEVAVVLDNSANVTTNADTLSPALQGATLNNGQLKDGSKGVVIDNVGKDSAAAKVGLQKGDIIVGVNRERVENITQLRKILEAKPSVLALNIVRGDESIYLLLR</sequence>
<dbReference type="Pfam" id="PF13180">
    <property type="entry name" value="PDZ_2"/>
    <property type="match status" value="1"/>
</dbReference>
<dbReference type="Pfam" id="PF00595">
    <property type="entry name" value="PDZ"/>
    <property type="match status" value="1"/>
</dbReference>
<dbReference type="GeneID" id="45081827"/>
<feature type="domain" description="PDZ" evidence="15">
    <location>
        <begin position="364"/>
        <end position="448"/>
    </location>
</feature>
<evidence type="ECO:0000256" key="9">
    <source>
        <dbReference type="ARBA" id="ARBA00022825"/>
    </source>
</evidence>
<dbReference type="EC" id="3.4.21.107" evidence="4"/>
<evidence type="ECO:0000313" key="16">
    <source>
        <dbReference type="EMBL" id="ACT08600.1"/>
    </source>
</evidence>
<protein>
    <recommendedName>
        <fullName evidence="4">peptidase Do</fullName>
        <ecNumber evidence="4">3.4.21.107</ecNumber>
    </recommendedName>
    <alternativeName>
        <fullName evidence="11">Protease Do</fullName>
    </alternativeName>
</protein>
<dbReference type="NCBIfam" id="TIGR02037">
    <property type="entry name" value="degP_htrA_DO"/>
    <property type="match status" value="1"/>
</dbReference>
<dbReference type="HOGENOM" id="CLU_020120_1_1_6"/>
<feature type="active site" description="Charge relay system" evidence="12">
    <location>
        <position position="110"/>
    </location>
</feature>
<feature type="domain" description="PDZ" evidence="15">
    <location>
        <begin position="259"/>
        <end position="350"/>
    </location>
</feature>
<dbReference type="AlphaFoldDB" id="C6CMF6"/>
<dbReference type="Proteomes" id="UP000002735">
    <property type="component" value="Chromosome"/>
</dbReference>
<proteinExistence type="inferred from homology"/>
<dbReference type="PRINTS" id="PR00834">
    <property type="entry name" value="PROTEASES2C"/>
</dbReference>
<dbReference type="NCBIfam" id="NF007526">
    <property type="entry name" value="PRK10139.1"/>
    <property type="match status" value="1"/>
</dbReference>
<dbReference type="EMBL" id="CP001655">
    <property type="protein sequence ID" value="ACT08600.1"/>
    <property type="molecule type" value="Genomic_DNA"/>
</dbReference>
<dbReference type="InterPro" id="IPR011782">
    <property type="entry name" value="Pept_S1C_Do"/>
</dbReference>
<evidence type="ECO:0000256" key="7">
    <source>
        <dbReference type="ARBA" id="ARBA00022737"/>
    </source>
</evidence>
<comment type="catalytic activity">
    <reaction evidence="1">
        <text>Acts on substrates that are at least partially unfolded. The cleavage site P1 residue is normally between a pair of hydrophobic residues, such as Val-|-Val.</text>
        <dbReference type="EC" id="3.4.21.107"/>
    </reaction>
</comment>
<evidence type="ECO:0000256" key="6">
    <source>
        <dbReference type="ARBA" id="ARBA00022729"/>
    </source>
</evidence>
<dbReference type="FunFam" id="2.40.10.10:FF:000001">
    <property type="entry name" value="Periplasmic serine protease DegS"/>
    <property type="match status" value="1"/>
</dbReference>
<dbReference type="GO" id="GO:0030313">
    <property type="term" value="C:cell envelope"/>
    <property type="evidence" value="ECO:0007669"/>
    <property type="project" value="UniProtKB-SubCell"/>
</dbReference>
<keyword evidence="8 16" id="KW-0378">Hydrolase</keyword>
<feature type="binding site" evidence="13">
    <location>
        <begin position="213"/>
        <end position="215"/>
    </location>
    <ligand>
        <name>substrate</name>
    </ligand>
</feature>
<dbReference type="FunFam" id="2.40.10.120:FF:000001">
    <property type="entry name" value="Periplasmic serine endoprotease DegP-like"/>
    <property type="match status" value="1"/>
</dbReference>
<evidence type="ECO:0000256" key="1">
    <source>
        <dbReference type="ARBA" id="ARBA00001772"/>
    </source>
</evidence>
<evidence type="ECO:0000259" key="15">
    <source>
        <dbReference type="PROSITE" id="PS50106"/>
    </source>
</evidence>
<feature type="signal peptide" evidence="14">
    <location>
        <begin position="1"/>
        <end position="27"/>
    </location>
</feature>
<dbReference type="SUPFAM" id="SSF50494">
    <property type="entry name" value="Trypsin-like serine proteases"/>
    <property type="match status" value="1"/>
</dbReference>
<evidence type="ECO:0000256" key="13">
    <source>
        <dbReference type="PIRSR" id="PIRSR611782-2"/>
    </source>
</evidence>
<dbReference type="FunFam" id="2.30.42.10:FF:000050">
    <property type="entry name" value="Periplasmic serine endoprotease DegP-like"/>
    <property type="match status" value="1"/>
</dbReference>
<feature type="binding site" evidence="13">
    <location>
        <begin position="270"/>
        <end position="274"/>
    </location>
    <ligand>
        <name>substrate</name>
    </ligand>
</feature>
<dbReference type="eggNOG" id="COG0265">
    <property type="taxonomic scope" value="Bacteria"/>
</dbReference>
<evidence type="ECO:0000256" key="10">
    <source>
        <dbReference type="ARBA" id="ARBA00023016"/>
    </source>
</evidence>
<dbReference type="RefSeq" id="WP_015848106.1">
    <property type="nucleotide sequence ID" value="NC_012912.1"/>
</dbReference>
<evidence type="ECO:0000256" key="11">
    <source>
        <dbReference type="ARBA" id="ARBA00032850"/>
    </source>
</evidence>
<feature type="binding site" evidence="13">
    <location>
        <begin position="231"/>
        <end position="235"/>
    </location>
    <ligand>
        <name>substrate</name>
    </ligand>
</feature>
<accession>C6CMF6</accession>
<dbReference type="Pfam" id="PF13365">
    <property type="entry name" value="Trypsin_2"/>
    <property type="match status" value="1"/>
</dbReference>
<keyword evidence="6 14" id="KW-0732">Signal</keyword>
<feature type="active site" description="Charge relay system" evidence="12">
    <location>
        <position position="140"/>
    </location>
</feature>
<dbReference type="STRING" id="561229.Dd1591_3800"/>
<dbReference type="GO" id="GO:0051603">
    <property type="term" value="P:proteolysis involved in protein catabolic process"/>
    <property type="evidence" value="ECO:0007669"/>
    <property type="project" value="UniProtKB-ARBA"/>
</dbReference>
<dbReference type="OrthoDB" id="9758917at2"/>
<reference evidence="16 17" key="1">
    <citation type="submission" date="2009-06" db="EMBL/GenBank/DDBJ databases">
        <title>Complete sequence of Dickeya zeae Ech1591.</title>
        <authorList>
            <consortium name="US DOE Joint Genome Institute"/>
            <person name="Lucas S."/>
            <person name="Copeland A."/>
            <person name="Lapidus A."/>
            <person name="Glavina del Rio T."/>
            <person name="Tice H."/>
            <person name="Bruce D."/>
            <person name="Goodwin L."/>
            <person name="Pitluck S."/>
            <person name="Chertkov O."/>
            <person name="Brettin T."/>
            <person name="Detter J.C."/>
            <person name="Han C."/>
            <person name="Larimer F."/>
            <person name="Land M."/>
            <person name="Hauser L."/>
            <person name="Kyrpides N."/>
            <person name="Ovchinnikova G."/>
            <person name="Balakrishnan V."/>
            <person name="Glasner J."/>
            <person name="Perna N.T."/>
        </authorList>
    </citation>
    <scope>NUCLEOTIDE SEQUENCE [LARGE SCALE GENOMIC DNA]</scope>
    <source>
        <strain evidence="16 17">Ech1591</strain>
    </source>
</reference>
<feature type="binding site" evidence="13">
    <location>
        <position position="58"/>
    </location>
    <ligand>
        <name>substrate</name>
    </ligand>
</feature>
<evidence type="ECO:0000313" key="17">
    <source>
        <dbReference type="Proteomes" id="UP000002735"/>
    </source>
</evidence>
<dbReference type="SMART" id="SM00228">
    <property type="entry name" value="PDZ"/>
    <property type="match status" value="2"/>
</dbReference>
<dbReference type="Gene3D" id="2.30.42.10">
    <property type="match status" value="2"/>
</dbReference>
<evidence type="ECO:0000256" key="2">
    <source>
        <dbReference type="ARBA" id="ARBA00004196"/>
    </source>
</evidence>
<dbReference type="PANTHER" id="PTHR22939">
    <property type="entry name" value="SERINE PROTEASE FAMILY S1C HTRA-RELATED"/>
    <property type="match status" value="1"/>
</dbReference>
<evidence type="ECO:0000256" key="3">
    <source>
        <dbReference type="ARBA" id="ARBA00010541"/>
    </source>
</evidence>
<evidence type="ECO:0000256" key="12">
    <source>
        <dbReference type="PIRSR" id="PIRSR611782-1"/>
    </source>
</evidence>
<dbReference type="SUPFAM" id="SSF50156">
    <property type="entry name" value="PDZ domain-like"/>
    <property type="match status" value="2"/>
</dbReference>
<feature type="chain" id="PRO_5039264819" description="peptidase Do" evidence="14">
    <location>
        <begin position="28"/>
        <end position="456"/>
    </location>
</feature>
<gene>
    <name evidence="16" type="ordered locus">Dd1591_3800</name>
</gene>
<evidence type="ECO:0000256" key="4">
    <source>
        <dbReference type="ARBA" id="ARBA00013035"/>
    </source>
</evidence>
<dbReference type="Gene3D" id="2.40.10.120">
    <property type="match status" value="1"/>
</dbReference>
<keyword evidence="10" id="KW-0346">Stress response</keyword>
<dbReference type="InterPro" id="IPR001940">
    <property type="entry name" value="Peptidase_S1C"/>
</dbReference>
<evidence type="ECO:0000256" key="8">
    <source>
        <dbReference type="ARBA" id="ARBA00022801"/>
    </source>
</evidence>
<dbReference type="GO" id="GO:0004252">
    <property type="term" value="F:serine-type endopeptidase activity"/>
    <property type="evidence" value="ECO:0007669"/>
    <property type="project" value="InterPro"/>
</dbReference>
<keyword evidence="5 16" id="KW-0645">Protease</keyword>
<dbReference type="PANTHER" id="PTHR22939:SF101">
    <property type="entry name" value="PERIPLASMIC PH-DEPENDENT SERINE ENDOPROTEASE DEGQ"/>
    <property type="match status" value="1"/>
</dbReference>